<proteinExistence type="predicted"/>
<gene>
    <name evidence="1" type="ORF">Zmor_000944</name>
</gene>
<reference evidence="1" key="1">
    <citation type="journal article" date="2023" name="G3 (Bethesda)">
        <title>Whole genome assemblies of Zophobas morio and Tenebrio molitor.</title>
        <authorList>
            <person name="Kaur S."/>
            <person name="Stinson S.A."/>
            <person name="diCenzo G.C."/>
        </authorList>
    </citation>
    <scope>NUCLEOTIDE SEQUENCE</scope>
    <source>
        <strain evidence="1">QUZm001</strain>
    </source>
</reference>
<dbReference type="InterPro" id="IPR036397">
    <property type="entry name" value="RNaseH_sf"/>
</dbReference>
<sequence>MKELGRLFRTYCHDSHANWGTVLPNIELLFNVTPHISTGYSPYEILRGKNPPNPLSNLIEPLLPAKPTKHLEEIRVDVRLRLQLAAEQRKRHTRKRHDVLQVNDYVLLRENPTSDAANKVFAKFALLYSGPYLISDQPHPNVYTLQDPITHERKGNYNIGNLKLYHLRS</sequence>
<dbReference type="AlphaFoldDB" id="A0AA38J292"/>
<evidence type="ECO:0000313" key="1">
    <source>
        <dbReference type="EMBL" id="KAJ3665449.1"/>
    </source>
</evidence>
<keyword evidence="2" id="KW-1185">Reference proteome</keyword>
<dbReference type="Gene3D" id="3.30.420.10">
    <property type="entry name" value="Ribonuclease H-like superfamily/Ribonuclease H"/>
    <property type="match status" value="1"/>
</dbReference>
<evidence type="ECO:0000313" key="2">
    <source>
        <dbReference type="Proteomes" id="UP001168821"/>
    </source>
</evidence>
<accession>A0AA38J292</accession>
<dbReference type="GO" id="GO:0003676">
    <property type="term" value="F:nucleic acid binding"/>
    <property type="evidence" value="ECO:0007669"/>
    <property type="project" value="InterPro"/>
</dbReference>
<name>A0AA38J292_9CUCU</name>
<dbReference type="Proteomes" id="UP001168821">
    <property type="component" value="Unassembled WGS sequence"/>
</dbReference>
<protein>
    <submittedName>
        <fullName evidence="1">Uncharacterized protein</fullName>
    </submittedName>
</protein>
<organism evidence="1 2">
    <name type="scientific">Zophobas morio</name>
    <dbReference type="NCBI Taxonomy" id="2755281"/>
    <lineage>
        <taxon>Eukaryota</taxon>
        <taxon>Metazoa</taxon>
        <taxon>Ecdysozoa</taxon>
        <taxon>Arthropoda</taxon>
        <taxon>Hexapoda</taxon>
        <taxon>Insecta</taxon>
        <taxon>Pterygota</taxon>
        <taxon>Neoptera</taxon>
        <taxon>Endopterygota</taxon>
        <taxon>Coleoptera</taxon>
        <taxon>Polyphaga</taxon>
        <taxon>Cucujiformia</taxon>
        <taxon>Tenebrionidae</taxon>
        <taxon>Zophobas</taxon>
    </lineage>
</organism>
<dbReference type="EMBL" id="JALNTZ010000001">
    <property type="protein sequence ID" value="KAJ3665449.1"/>
    <property type="molecule type" value="Genomic_DNA"/>
</dbReference>
<comment type="caution">
    <text evidence="1">The sequence shown here is derived from an EMBL/GenBank/DDBJ whole genome shotgun (WGS) entry which is preliminary data.</text>
</comment>